<dbReference type="AlphaFoldDB" id="A0A1M6JM41"/>
<organism evidence="5 6">
    <name type="scientific">Hespellia stercorisuis DSM 15480</name>
    <dbReference type="NCBI Taxonomy" id="1121950"/>
    <lineage>
        <taxon>Bacteria</taxon>
        <taxon>Bacillati</taxon>
        <taxon>Bacillota</taxon>
        <taxon>Clostridia</taxon>
        <taxon>Lachnospirales</taxon>
        <taxon>Lachnospiraceae</taxon>
        <taxon>Hespellia</taxon>
    </lineage>
</organism>
<dbReference type="InterPro" id="IPR011711">
    <property type="entry name" value="GntR_C"/>
</dbReference>
<dbReference type="PANTHER" id="PTHR43537:SF24">
    <property type="entry name" value="GLUCONATE OPERON TRANSCRIPTIONAL REPRESSOR"/>
    <property type="match status" value="1"/>
</dbReference>
<reference evidence="5 6" key="1">
    <citation type="submission" date="2016-11" db="EMBL/GenBank/DDBJ databases">
        <authorList>
            <person name="Jaros S."/>
            <person name="Januszkiewicz K."/>
            <person name="Wedrychowicz H."/>
        </authorList>
    </citation>
    <scope>NUCLEOTIDE SEQUENCE [LARGE SCALE GENOMIC DNA]</scope>
    <source>
        <strain evidence="5 6">DSM 15480</strain>
    </source>
</reference>
<keyword evidence="2 5" id="KW-0238">DNA-binding</keyword>
<dbReference type="InterPro" id="IPR036388">
    <property type="entry name" value="WH-like_DNA-bd_sf"/>
</dbReference>
<evidence type="ECO:0000256" key="3">
    <source>
        <dbReference type="ARBA" id="ARBA00023163"/>
    </source>
</evidence>
<evidence type="ECO:0000313" key="5">
    <source>
        <dbReference type="EMBL" id="SHJ47756.1"/>
    </source>
</evidence>
<feature type="domain" description="HTH gntR-type" evidence="4">
    <location>
        <begin position="49"/>
        <end position="116"/>
    </location>
</feature>
<evidence type="ECO:0000259" key="4">
    <source>
        <dbReference type="PROSITE" id="PS50949"/>
    </source>
</evidence>
<dbReference type="GO" id="GO:0043565">
    <property type="term" value="F:sequence-specific DNA binding"/>
    <property type="evidence" value="ECO:0007669"/>
    <property type="project" value="InterPro"/>
</dbReference>
<dbReference type="STRING" id="1121950.SAMN02745243_00695"/>
<dbReference type="CDD" id="cd07377">
    <property type="entry name" value="WHTH_GntR"/>
    <property type="match status" value="1"/>
</dbReference>
<dbReference type="PROSITE" id="PS50949">
    <property type="entry name" value="HTH_GNTR"/>
    <property type="match status" value="1"/>
</dbReference>
<dbReference type="PRINTS" id="PR00033">
    <property type="entry name" value="HTHASNC"/>
</dbReference>
<dbReference type="Gene3D" id="1.10.10.10">
    <property type="entry name" value="Winged helix-like DNA-binding domain superfamily/Winged helix DNA-binding domain"/>
    <property type="match status" value="1"/>
</dbReference>
<dbReference type="InterPro" id="IPR036390">
    <property type="entry name" value="WH_DNA-bd_sf"/>
</dbReference>
<dbReference type="InterPro" id="IPR008920">
    <property type="entry name" value="TF_FadR/GntR_C"/>
</dbReference>
<keyword evidence="3" id="KW-0804">Transcription</keyword>
<dbReference type="SUPFAM" id="SSF48008">
    <property type="entry name" value="GntR ligand-binding domain-like"/>
    <property type="match status" value="1"/>
</dbReference>
<sequence>MTGQLNLSDAKHPFYSVRYIFTNCNGLPERISGGSGCEVSEIMGKIHHQTLRERVEEEIRAKIVNQELLPGMRIVEQDISEELGVSRGPIREALRQLEQEGMIEYTRNVGCSVRKNTLEDLYEIYMLRSTYEILAVRAFGGKFTEQELKQMDQILEQMGQLEDDYGSLDCCDYELHRIIIEKSGFERLIKAWSDLNYGNAIRFCTTEARRKDIVKRQYSVHKVIVDVCRTGDVEKICEALNQHYMSTVKRLMEEQNISDSRFRF</sequence>
<dbReference type="Proteomes" id="UP000184301">
    <property type="component" value="Unassembled WGS sequence"/>
</dbReference>
<keyword evidence="6" id="KW-1185">Reference proteome</keyword>
<dbReference type="Pfam" id="PF00392">
    <property type="entry name" value="GntR"/>
    <property type="match status" value="1"/>
</dbReference>
<name>A0A1M6JM41_9FIRM</name>
<dbReference type="GO" id="GO:0003700">
    <property type="term" value="F:DNA-binding transcription factor activity"/>
    <property type="evidence" value="ECO:0007669"/>
    <property type="project" value="InterPro"/>
</dbReference>
<dbReference type="InterPro" id="IPR000485">
    <property type="entry name" value="AsnC-type_HTH_dom"/>
</dbReference>
<dbReference type="SUPFAM" id="SSF46785">
    <property type="entry name" value="Winged helix' DNA-binding domain"/>
    <property type="match status" value="1"/>
</dbReference>
<dbReference type="EMBL" id="FQZY01000009">
    <property type="protein sequence ID" value="SHJ47756.1"/>
    <property type="molecule type" value="Genomic_DNA"/>
</dbReference>
<keyword evidence="1" id="KW-0805">Transcription regulation</keyword>
<dbReference type="PANTHER" id="PTHR43537">
    <property type="entry name" value="TRANSCRIPTIONAL REGULATOR, GNTR FAMILY"/>
    <property type="match status" value="1"/>
</dbReference>
<evidence type="ECO:0000256" key="1">
    <source>
        <dbReference type="ARBA" id="ARBA00023015"/>
    </source>
</evidence>
<dbReference type="InterPro" id="IPR000524">
    <property type="entry name" value="Tscrpt_reg_HTH_GntR"/>
</dbReference>
<dbReference type="Gene3D" id="1.20.120.530">
    <property type="entry name" value="GntR ligand-binding domain-like"/>
    <property type="match status" value="1"/>
</dbReference>
<proteinExistence type="predicted"/>
<protein>
    <submittedName>
        <fullName evidence="5">DNA-binding transcriptional regulator, GntR family</fullName>
    </submittedName>
</protein>
<dbReference type="PRINTS" id="PR00035">
    <property type="entry name" value="HTHGNTR"/>
</dbReference>
<accession>A0A1M6JM41</accession>
<evidence type="ECO:0000256" key="2">
    <source>
        <dbReference type="ARBA" id="ARBA00023125"/>
    </source>
</evidence>
<gene>
    <name evidence="5" type="ORF">SAMN02745243_00695</name>
</gene>
<dbReference type="Pfam" id="PF07729">
    <property type="entry name" value="FCD"/>
    <property type="match status" value="1"/>
</dbReference>
<dbReference type="SMART" id="SM00895">
    <property type="entry name" value="FCD"/>
    <property type="match status" value="1"/>
</dbReference>
<dbReference type="SMART" id="SM00345">
    <property type="entry name" value="HTH_GNTR"/>
    <property type="match status" value="1"/>
</dbReference>
<evidence type="ECO:0000313" key="6">
    <source>
        <dbReference type="Proteomes" id="UP000184301"/>
    </source>
</evidence>